<dbReference type="PANTHER" id="PTHR43767">
    <property type="entry name" value="LONG-CHAIN-FATTY-ACID--COA LIGASE"/>
    <property type="match status" value="1"/>
</dbReference>
<dbReference type="InterPro" id="IPR050237">
    <property type="entry name" value="ATP-dep_AMP-bd_enzyme"/>
</dbReference>
<dbReference type="EC" id="6.2.1.44" evidence="4"/>
<dbReference type="GeneID" id="90766070"/>
<evidence type="ECO:0000313" key="8">
    <source>
        <dbReference type="EMBL" id="QBK29488.1"/>
    </source>
</evidence>
<gene>
    <name evidence="8" type="ORF">E0E05_02070</name>
</gene>
<dbReference type="InterPro" id="IPR025110">
    <property type="entry name" value="AMP-bd_C"/>
</dbReference>
<dbReference type="Pfam" id="PF00501">
    <property type="entry name" value="AMP-binding"/>
    <property type="match status" value="1"/>
</dbReference>
<dbReference type="EMBL" id="CP036532">
    <property type="protein sequence ID" value="QBK29488.1"/>
    <property type="molecule type" value="Genomic_DNA"/>
</dbReference>
<dbReference type="Pfam" id="PF13193">
    <property type="entry name" value="AMP-binding_C"/>
    <property type="match status" value="1"/>
</dbReference>
<dbReference type="AlphaFoldDB" id="A0A4V1A3L0"/>
<dbReference type="FunFam" id="3.30.300.30:FF:000008">
    <property type="entry name" value="2,3-dihydroxybenzoate-AMP ligase"/>
    <property type="match status" value="1"/>
</dbReference>
<dbReference type="GO" id="GO:0016878">
    <property type="term" value="F:acid-thiol ligase activity"/>
    <property type="evidence" value="ECO:0007669"/>
    <property type="project" value="UniProtKB-ARBA"/>
</dbReference>
<dbReference type="OrthoDB" id="9803968at2"/>
<dbReference type="KEGG" id="rpod:E0E05_02070"/>
<dbReference type="PANTHER" id="PTHR43767:SF1">
    <property type="entry name" value="NONRIBOSOMAL PEPTIDE SYNTHASE PES1 (EUROFUNG)-RELATED"/>
    <property type="match status" value="1"/>
</dbReference>
<feature type="domain" description="AMP-binding enzyme C-terminal" evidence="7">
    <location>
        <begin position="432"/>
        <end position="507"/>
    </location>
</feature>
<evidence type="ECO:0000259" key="7">
    <source>
        <dbReference type="Pfam" id="PF13193"/>
    </source>
</evidence>
<name>A0A4V1A3L0_9HYPH</name>
<protein>
    <recommendedName>
        <fullName evidence="5">3-methylmercaptopropionyl-CoA ligase</fullName>
        <ecNumber evidence="4">6.2.1.44</ecNumber>
    </recommendedName>
</protein>
<comment type="similarity">
    <text evidence="1">Belongs to the ATP-dependent AMP-binding enzyme family.</text>
</comment>
<evidence type="ECO:0000256" key="3">
    <source>
        <dbReference type="ARBA" id="ARBA00051915"/>
    </source>
</evidence>
<dbReference type="Proteomes" id="UP000293719">
    <property type="component" value="Chromosome"/>
</dbReference>
<dbReference type="PROSITE" id="PS00455">
    <property type="entry name" value="AMP_BINDING"/>
    <property type="match status" value="1"/>
</dbReference>
<reference evidence="8 9" key="1">
    <citation type="journal article" date="2017" name="Int. J. Syst. Evol. Microbiol.">
        <title>Roseitalea porphyridii gen. nov., sp. nov., isolated from a red alga, and reclassification of Hoeflea suaedae Chung et al. 2013 as Pseudohoeflea suaedae gen. nov., comb. nov.</title>
        <authorList>
            <person name="Hyeon J.W."/>
            <person name="Jeong S.E."/>
            <person name="Baek K."/>
            <person name="Jeon C.O."/>
        </authorList>
    </citation>
    <scope>NUCLEOTIDE SEQUENCE [LARGE SCALE GENOMIC DNA]</scope>
    <source>
        <strain evidence="8 9">MA7-20</strain>
    </source>
</reference>
<dbReference type="InterPro" id="IPR020845">
    <property type="entry name" value="AMP-binding_CS"/>
</dbReference>
<keyword evidence="2" id="KW-0436">Ligase</keyword>
<evidence type="ECO:0000256" key="1">
    <source>
        <dbReference type="ARBA" id="ARBA00006432"/>
    </source>
</evidence>
<dbReference type="InterPro" id="IPR042099">
    <property type="entry name" value="ANL_N_sf"/>
</dbReference>
<evidence type="ECO:0000313" key="9">
    <source>
        <dbReference type="Proteomes" id="UP000293719"/>
    </source>
</evidence>
<dbReference type="NCBIfam" id="NF005676">
    <property type="entry name" value="PRK07470.1"/>
    <property type="match status" value="1"/>
</dbReference>
<feature type="domain" description="AMP-dependent synthetase/ligase" evidence="6">
    <location>
        <begin position="20"/>
        <end position="382"/>
    </location>
</feature>
<evidence type="ECO:0000256" key="4">
    <source>
        <dbReference type="ARBA" id="ARBA00066616"/>
    </source>
</evidence>
<organism evidence="8 9">
    <name type="scientific">Roseitalea porphyridii</name>
    <dbReference type="NCBI Taxonomy" id="1852022"/>
    <lineage>
        <taxon>Bacteria</taxon>
        <taxon>Pseudomonadati</taxon>
        <taxon>Pseudomonadota</taxon>
        <taxon>Alphaproteobacteria</taxon>
        <taxon>Hyphomicrobiales</taxon>
        <taxon>Ahrensiaceae</taxon>
        <taxon>Roseitalea</taxon>
    </lineage>
</organism>
<comment type="catalytic activity">
    <reaction evidence="3">
        <text>3-(methylsulfanyl)propanoate + ATP + CoA = 3-(methylsulfanyl)propanoyl-CoA + AMP + diphosphate</text>
        <dbReference type="Rhea" id="RHEA:43052"/>
        <dbReference type="ChEBI" id="CHEBI:30616"/>
        <dbReference type="ChEBI" id="CHEBI:33019"/>
        <dbReference type="ChEBI" id="CHEBI:49016"/>
        <dbReference type="ChEBI" id="CHEBI:57287"/>
        <dbReference type="ChEBI" id="CHEBI:82815"/>
        <dbReference type="ChEBI" id="CHEBI:456215"/>
        <dbReference type="EC" id="6.2.1.44"/>
    </reaction>
    <physiologicalReaction direction="left-to-right" evidence="3">
        <dbReference type="Rhea" id="RHEA:43053"/>
    </physiologicalReaction>
</comment>
<dbReference type="RefSeq" id="WP_131615189.1">
    <property type="nucleotide sequence ID" value="NZ_CP036532.1"/>
</dbReference>
<evidence type="ECO:0000259" key="6">
    <source>
        <dbReference type="Pfam" id="PF00501"/>
    </source>
</evidence>
<dbReference type="Gene3D" id="3.30.300.30">
    <property type="match status" value="1"/>
</dbReference>
<evidence type="ECO:0000256" key="2">
    <source>
        <dbReference type="ARBA" id="ARBA00022598"/>
    </source>
</evidence>
<evidence type="ECO:0000256" key="5">
    <source>
        <dbReference type="ARBA" id="ARBA00067668"/>
    </source>
</evidence>
<sequence>MAFDFPRRSNRVMNLGHFLTQAAGRRGSHPAIVRGNQVRSYAEMNARADAIAHALTKMGVRKGDRVLMHSANELDYPEAMYAVWKTGAVIVPTNFRLGPEEIARMGVAAGANAFIGNARFADHVDAVRAAGFARDREIVIGDNYEGLVEGHAADGPYREAEVDYDDPAWFFFTSGTTGNPKMAVLTHGQLAFVFNNHAADLMPGLSHTDASLVIAPLSHGAGLHLFIQVARCATNVLMSGDGFDPAEAWALIEKHRVSNMFTVPTIVKRLVEHEAAGRHDGSSLKHVIYAGAPMYRADQKKALEVLGPVLVQYFGMGEVTGAIAWLPADEHSLDDDKMRVGSCGFARMGMELAILDDDGKALPAGATGVIATRGPAVCAGYYDNDRANEEAFVNGWFVTGDVGHMDADGYLYITGRKSDMYISGGSNIYPREVEEKLLEHEAIAEVAIVGVPDPEWGEVGAAAVVVEEGAALDEAALRAWIAGNVPRYKQPRYIAFWDELPKSGYGKVEKKTVRARLIETGAAPALQAAQ</sequence>
<dbReference type="SUPFAM" id="SSF56801">
    <property type="entry name" value="Acetyl-CoA synthetase-like"/>
    <property type="match status" value="1"/>
</dbReference>
<keyword evidence="9" id="KW-1185">Reference proteome</keyword>
<proteinExistence type="inferred from homology"/>
<accession>A0A4V1A3L0</accession>
<dbReference type="Gene3D" id="3.40.50.12780">
    <property type="entry name" value="N-terminal domain of ligase-like"/>
    <property type="match status" value="1"/>
</dbReference>
<dbReference type="InterPro" id="IPR000873">
    <property type="entry name" value="AMP-dep_synth/lig_dom"/>
</dbReference>
<dbReference type="InterPro" id="IPR045851">
    <property type="entry name" value="AMP-bd_C_sf"/>
</dbReference>